<dbReference type="SUPFAM" id="SSF56672">
    <property type="entry name" value="DNA/RNA polymerases"/>
    <property type="match status" value="1"/>
</dbReference>
<gene>
    <name evidence="3" type="ORF">METZ01_LOCUS149278</name>
</gene>
<feature type="compositionally biased region" description="Polar residues" evidence="1">
    <location>
        <begin position="465"/>
        <end position="477"/>
    </location>
</feature>
<dbReference type="PROSITE" id="PS50878">
    <property type="entry name" value="RT_POL"/>
    <property type="match status" value="1"/>
</dbReference>
<dbReference type="PANTHER" id="PTHR34047">
    <property type="entry name" value="NUCLEAR INTRON MATURASE 1, MITOCHONDRIAL-RELATED"/>
    <property type="match status" value="1"/>
</dbReference>
<protein>
    <recommendedName>
        <fullName evidence="2">Reverse transcriptase domain-containing protein</fullName>
    </recommendedName>
</protein>
<proteinExistence type="predicted"/>
<evidence type="ECO:0000259" key="2">
    <source>
        <dbReference type="PROSITE" id="PS50878"/>
    </source>
</evidence>
<dbReference type="InterPro" id="IPR051083">
    <property type="entry name" value="GrpII_Intron_Splice-Mob/Def"/>
</dbReference>
<organism evidence="3">
    <name type="scientific">marine metagenome</name>
    <dbReference type="NCBI Taxonomy" id="408172"/>
    <lineage>
        <taxon>unclassified sequences</taxon>
        <taxon>metagenomes</taxon>
        <taxon>ecological metagenomes</taxon>
    </lineage>
</organism>
<dbReference type="EMBL" id="UINC01023878">
    <property type="protein sequence ID" value="SVA96424.1"/>
    <property type="molecule type" value="Genomic_DNA"/>
</dbReference>
<dbReference type="PANTHER" id="PTHR34047:SF8">
    <property type="entry name" value="PROTEIN YKFC"/>
    <property type="match status" value="1"/>
</dbReference>
<dbReference type="InterPro" id="IPR000477">
    <property type="entry name" value="RT_dom"/>
</dbReference>
<dbReference type="InterPro" id="IPR043502">
    <property type="entry name" value="DNA/RNA_pol_sf"/>
</dbReference>
<feature type="domain" description="Reverse transcriptase" evidence="2">
    <location>
        <begin position="13"/>
        <end position="308"/>
    </location>
</feature>
<feature type="region of interest" description="Disordered" evidence="1">
    <location>
        <begin position="453"/>
        <end position="477"/>
    </location>
</feature>
<dbReference type="Pfam" id="PF00078">
    <property type="entry name" value="RVT_1"/>
    <property type="match status" value="1"/>
</dbReference>
<evidence type="ECO:0000256" key="1">
    <source>
        <dbReference type="SAM" id="MobiDB-lite"/>
    </source>
</evidence>
<dbReference type="AlphaFoldDB" id="A0A382A4U1"/>
<sequence>MIDCSLPTQLPKATFGRLYSELELHKAVVQAYSKPLFTWRKALSMSHDQKTLYDFAQYSLKNAHSLHRQLINREFQFRECIELNYNFNGKQRTIFLFPWEERIVDLCLYRMLTQYFQNAFSASCHAYRWGNFGIDSCQRKLGRLIRELPKPVYFLKRDVKDYFPSIDHDKLSGLLAQWVDPDDYLFDLLQRRIKFKIKREDAVETNSLGVGFGTAIACFFANLYLTPLDRRLEAIEGVHPFRYADDILVCSSDRDAIKSAEEVIEKSFDELHLQSKEKHHKNFSFSRSSESDPEFPRRDKFRHLGLSFKADGMVCLSRDKSRKIQNQFRYAFRRNSSKLRKKKTVDERLATAIQIANDCLDYGFRSVSVINYYLKHTNDSEQLRLLDRWLAEEVVSKALKTGHRKGNFKKIPFKRLRQLGLPSLRHRSRMIKHGQLESSFFALRTSKLIDQKRRRLPPGYGGNASNGVPSKVESSGV</sequence>
<name>A0A382A4U1_9ZZZZ</name>
<evidence type="ECO:0000313" key="3">
    <source>
        <dbReference type="EMBL" id="SVA96424.1"/>
    </source>
</evidence>
<accession>A0A382A4U1</accession>
<reference evidence="3" key="1">
    <citation type="submission" date="2018-05" db="EMBL/GenBank/DDBJ databases">
        <authorList>
            <person name="Lanie J.A."/>
            <person name="Ng W.-L."/>
            <person name="Kazmierczak K.M."/>
            <person name="Andrzejewski T.M."/>
            <person name="Davidsen T.M."/>
            <person name="Wayne K.J."/>
            <person name="Tettelin H."/>
            <person name="Glass J.I."/>
            <person name="Rusch D."/>
            <person name="Podicherti R."/>
            <person name="Tsui H.-C.T."/>
            <person name="Winkler M.E."/>
        </authorList>
    </citation>
    <scope>NUCLEOTIDE SEQUENCE</scope>
</reference>